<dbReference type="Gene3D" id="3.80.10.10">
    <property type="entry name" value="Ribonuclease Inhibitor"/>
    <property type="match status" value="1"/>
</dbReference>
<reference evidence="1" key="1">
    <citation type="journal article" date="2020" name="Stud. Mycol.">
        <title>101 Dothideomycetes genomes: a test case for predicting lifestyles and emergence of pathogens.</title>
        <authorList>
            <person name="Haridas S."/>
            <person name="Albert R."/>
            <person name="Binder M."/>
            <person name="Bloem J."/>
            <person name="Labutti K."/>
            <person name="Salamov A."/>
            <person name="Andreopoulos B."/>
            <person name="Baker S."/>
            <person name="Barry K."/>
            <person name="Bills G."/>
            <person name="Bluhm B."/>
            <person name="Cannon C."/>
            <person name="Castanera R."/>
            <person name="Culley D."/>
            <person name="Daum C."/>
            <person name="Ezra D."/>
            <person name="Gonzalez J."/>
            <person name="Henrissat B."/>
            <person name="Kuo A."/>
            <person name="Liang C."/>
            <person name="Lipzen A."/>
            <person name="Lutzoni F."/>
            <person name="Magnuson J."/>
            <person name="Mondo S."/>
            <person name="Nolan M."/>
            <person name="Ohm R."/>
            <person name="Pangilinan J."/>
            <person name="Park H.-J."/>
            <person name="Ramirez L."/>
            <person name="Alfaro M."/>
            <person name="Sun H."/>
            <person name="Tritt A."/>
            <person name="Yoshinaga Y."/>
            <person name="Zwiers L.-H."/>
            <person name="Turgeon B."/>
            <person name="Goodwin S."/>
            <person name="Spatafora J."/>
            <person name="Crous P."/>
            <person name="Grigoriev I."/>
        </authorList>
    </citation>
    <scope>NUCLEOTIDE SEQUENCE</scope>
    <source>
        <strain evidence="1">CBS 113389</strain>
    </source>
</reference>
<protein>
    <submittedName>
        <fullName evidence="1">Uncharacterized protein</fullName>
    </submittedName>
</protein>
<dbReference type="AlphaFoldDB" id="A0A6A6Q6X3"/>
<organism evidence="1 2">
    <name type="scientific">Neohortaea acidophila</name>
    <dbReference type="NCBI Taxonomy" id="245834"/>
    <lineage>
        <taxon>Eukaryota</taxon>
        <taxon>Fungi</taxon>
        <taxon>Dikarya</taxon>
        <taxon>Ascomycota</taxon>
        <taxon>Pezizomycotina</taxon>
        <taxon>Dothideomycetes</taxon>
        <taxon>Dothideomycetidae</taxon>
        <taxon>Mycosphaerellales</taxon>
        <taxon>Teratosphaeriaceae</taxon>
        <taxon>Neohortaea</taxon>
    </lineage>
</organism>
<dbReference type="GeneID" id="54470804"/>
<evidence type="ECO:0000313" key="2">
    <source>
        <dbReference type="Proteomes" id="UP000799767"/>
    </source>
</evidence>
<dbReference type="OrthoDB" id="3886018at2759"/>
<gene>
    <name evidence="1" type="ORF">BDY17DRAFT_17011</name>
</gene>
<dbReference type="EMBL" id="MU001631">
    <property type="protein sequence ID" value="KAF2487716.1"/>
    <property type="molecule type" value="Genomic_DNA"/>
</dbReference>
<proteinExistence type="predicted"/>
<dbReference type="RefSeq" id="XP_033594285.1">
    <property type="nucleotide sequence ID" value="XM_033729802.1"/>
</dbReference>
<sequence>MKLLWKADILSLRRTSRRLCAAVAHDHFRSSYRLNSGRVRLTRQGLHTFVRAMTSPLFVDCLHTIEVVGIMDDTEQLHDHVEREHGSDERYEQAEEGINIPQARQHDQDDLLASEEHIRLLATGFQSLAVSGTKTLHVRAVGYCNACTDRWDATARTFHITMRAIAESGLQLDRLTIFWCDVDCSLACSELDKVNWESPALIECITNLKSLSLRLSNPREEPLLKTSAEAVDEENLAGLTRLLRHCTSLESLELRYYKLASPFPSTASAKHLEQIADTVKLPLLKTLKLHDLVAREQALYSLLKSATVLEQLELNNVVLCQGTPRRFLDYCSREQGTIRHLYLCDVFEHQLEHSSIRHRLKFIESPLRGRSRKTLLRRGPQVAKPIDYETIQDGTINDTALADWEEHEEYRLEDGPL</sequence>
<dbReference type="InterPro" id="IPR032675">
    <property type="entry name" value="LRR_dom_sf"/>
</dbReference>
<evidence type="ECO:0000313" key="1">
    <source>
        <dbReference type="EMBL" id="KAF2487716.1"/>
    </source>
</evidence>
<dbReference type="Proteomes" id="UP000799767">
    <property type="component" value="Unassembled WGS sequence"/>
</dbReference>
<name>A0A6A6Q6X3_9PEZI</name>
<keyword evidence="2" id="KW-1185">Reference proteome</keyword>
<dbReference type="SUPFAM" id="SSF52047">
    <property type="entry name" value="RNI-like"/>
    <property type="match status" value="1"/>
</dbReference>
<accession>A0A6A6Q6X3</accession>